<evidence type="ECO:0000256" key="11">
    <source>
        <dbReference type="SAM" id="Phobius"/>
    </source>
</evidence>
<dbReference type="CDD" id="cd14476">
    <property type="entry name" value="SPX_PHO1_like"/>
    <property type="match status" value="1"/>
</dbReference>
<dbReference type="Proteomes" id="UP001202328">
    <property type="component" value="Unassembled WGS sequence"/>
</dbReference>
<feature type="compositionally biased region" description="Basic residues" evidence="10">
    <location>
        <begin position="98"/>
        <end position="107"/>
    </location>
</feature>
<dbReference type="Pfam" id="PF03105">
    <property type="entry name" value="SPX"/>
    <property type="match status" value="1"/>
</dbReference>
<comment type="function">
    <text evidence="9">May transport inorganic phosphate (Pi).</text>
</comment>
<feature type="transmembrane region" description="Helical" evidence="11">
    <location>
        <begin position="579"/>
        <end position="597"/>
    </location>
</feature>
<dbReference type="AlphaFoldDB" id="A0AAD4XUU6"/>
<keyword evidence="4" id="KW-1003">Cell membrane</keyword>
<feature type="region of interest" description="Disordered" evidence="10">
    <location>
        <begin position="255"/>
        <end position="301"/>
    </location>
</feature>
<comment type="subcellular location">
    <subcellularLocation>
        <location evidence="1">Cell membrane</location>
        <topology evidence="1">Multi-pass membrane protein</topology>
    </subcellularLocation>
</comment>
<dbReference type="GO" id="GO:0005802">
    <property type="term" value="C:trans-Golgi network"/>
    <property type="evidence" value="ECO:0007669"/>
    <property type="project" value="TreeGrafter"/>
</dbReference>
<dbReference type="EMBL" id="JAJJMB010001184">
    <property type="protein sequence ID" value="KAI3957996.1"/>
    <property type="molecule type" value="Genomic_DNA"/>
</dbReference>
<dbReference type="GO" id="GO:0000822">
    <property type="term" value="F:inositol hexakisphosphate binding"/>
    <property type="evidence" value="ECO:0007669"/>
    <property type="project" value="TreeGrafter"/>
</dbReference>
<evidence type="ECO:0000256" key="7">
    <source>
        <dbReference type="ARBA" id="ARBA00022989"/>
    </source>
</evidence>
<dbReference type="InterPro" id="IPR034092">
    <property type="entry name" value="PHO1_SPX"/>
</dbReference>
<keyword evidence="6 11" id="KW-0812">Transmembrane</keyword>
<dbReference type="InterPro" id="IPR004342">
    <property type="entry name" value="EXS_C"/>
</dbReference>
<evidence type="ECO:0000256" key="6">
    <source>
        <dbReference type="ARBA" id="ARBA00022692"/>
    </source>
</evidence>
<protein>
    <submittedName>
        <fullName evidence="14">Uncharacterized protein</fullName>
    </submittedName>
</protein>
<dbReference type="PANTHER" id="PTHR10783">
    <property type="entry name" value="XENOTROPIC AND POLYTROPIC RETROVIRUS RECEPTOR 1-RELATED"/>
    <property type="match status" value="1"/>
</dbReference>
<keyword evidence="8 11" id="KW-0472">Membrane</keyword>
<organism evidence="14 15">
    <name type="scientific">Papaver atlanticum</name>
    <dbReference type="NCBI Taxonomy" id="357466"/>
    <lineage>
        <taxon>Eukaryota</taxon>
        <taxon>Viridiplantae</taxon>
        <taxon>Streptophyta</taxon>
        <taxon>Embryophyta</taxon>
        <taxon>Tracheophyta</taxon>
        <taxon>Spermatophyta</taxon>
        <taxon>Magnoliopsida</taxon>
        <taxon>Ranunculales</taxon>
        <taxon>Papaveraceae</taxon>
        <taxon>Papaveroideae</taxon>
        <taxon>Papaver</taxon>
    </lineage>
</organism>
<dbReference type="GO" id="GO:0016036">
    <property type="term" value="P:cellular response to phosphate starvation"/>
    <property type="evidence" value="ECO:0007669"/>
    <property type="project" value="TreeGrafter"/>
</dbReference>
<keyword evidence="15" id="KW-1185">Reference proteome</keyword>
<evidence type="ECO:0000259" key="13">
    <source>
        <dbReference type="PROSITE" id="PS51382"/>
    </source>
</evidence>
<feature type="domain" description="EXS" evidence="12">
    <location>
        <begin position="660"/>
        <end position="854"/>
    </location>
</feature>
<feature type="transmembrane region" description="Helical" evidence="11">
    <location>
        <begin position="700"/>
        <end position="716"/>
    </location>
</feature>
<dbReference type="GO" id="GO:0006817">
    <property type="term" value="P:phosphate ion transport"/>
    <property type="evidence" value="ECO:0007669"/>
    <property type="project" value="UniProtKB-KW"/>
</dbReference>
<feature type="region of interest" description="Disordered" evidence="10">
    <location>
        <begin position="75"/>
        <end position="107"/>
    </location>
</feature>
<evidence type="ECO:0000256" key="9">
    <source>
        <dbReference type="ARBA" id="ARBA00043939"/>
    </source>
</evidence>
<feature type="domain" description="SPX" evidence="13">
    <location>
        <begin position="1"/>
        <end position="401"/>
    </location>
</feature>
<reference evidence="14" key="1">
    <citation type="submission" date="2022-04" db="EMBL/GenBank/DDBJ databases">
        <title>A functionally conserved STORR gene fusion in Papaver species that diverged 16.8 million years ago.</title>
        <authorList>
            <person name="Catania T."/>
        </authorList>
    </citation>
    <scope>NUCLEOTIDE SEQUENCE</scope>
    <source>
        <strain evidence="14">S-188037</strain>
    </source>
</reference>
<keyword evidence="7 11" id="KW-1133">Transmembrane helix</keyword>
<evidence type="ECO:0000256" key="1">
    <source>
        <dbReference type="ARBA" id="ARBA00004651"/>
    </source>
</evidence>
<accession>A0AAD4XUU6</accession>
<feature type="transmembrane region" description="Helical" evidence="11">
    <location>
        <begin position="494"/>
        <end position="516"/>
    </location>
</feature>
<keyword evidence="3" id="KW-0813">Transport</keyword>
<evidence type="ECO:0000256" key="5">
    <source>
        <dbReference type="ARBA" id="ARBA00022592"/>
    </source>
</evidence>
<dbReference type="PROSITE" id="PS51382">
    <property type="entry name" value="SPX"/>
    <property type="match status" value="1"/>
</dbReference>
<comment type="caution">
    <text evidence="14">The sequence shown here is derived from an EMBL/GenBank/DDBJ whole genome shotgun (WGS) entry which is preliminary data.</text>
</comment>
<dbReference type="GO" id="GO:0005886">
    <property type="term" value="C:plasma membrane"/>
    <property type="evidence" value="ECO:0007669"/>
    <property type="project" value="UniProtKB-SubCell"/>
</dbReference>
<sequence length="857" mass="99454">MRFDKELRSKMVPEWQGAYMEYTSLKSILEDLKHFKFKTPQHHSNPHHHHHHGGVAAVYRTFSGLVIDRTIPTITNSKTTTDTTSKSTATTTTTTTTNRHHHHHHHHHGLFHHEEEPVILVRQIMHQKDDHDLEKGMLSHPDVHHEKYETKFLMSDEEGGEYELKFFKRLDEEFNKVNNFYKDKVDQVMNEAAVLTKQMDALIAFRVKIDDPDQAKFEHLCNEIAESAARFSVSSETSIPHSTEMVHMEVIEESIGPSSHGSYSDENETSNFYDTDQDESTIQPTDNNGHREEKERRKKLKNQIPAHLEILNSVKINETFGPRATIKRIISFKNGNSGGLISFRKRNLKRVEEQLKTAIIHFYHKLQLLKSYSFMNLLAFSKTMKRYDKITERHASKIYLNMVDNSYIGSSDDVTRLMDRVEDSFIKHFSKSNRSKGMNILRSKKKKEKHTTTFTSGFFMGCTISLLICLILVINVRNLIRKEGSANYMETMFPLYSLFGFLVLHALLYSANIYFWQRYQINYAFIFGFKKGTELGHREVFLLSTILATVSLASVLANLDMEMDISTRKYKALTELLPLALVSVIVLITVCPFNIVYRSSRVYLLRTAFRCISAPLYTVTLSDFMLADQLSSQGQALRSVAFYICYYASGDYKTRETKCRSDVVYNSFYIMLAAFPFWLRALQCFRRYFEEKDPMQGPNGFKYLSIVLAVSLTTAYGKHNTTLLFVMAWISAIIAAVTAIYWDLVLDWGLLRRNSKNPWLRDKLLVSQKSVYYVAMVTDAVLRFAWLQTVLNIQVSFLHKEAMVTLVACLEIFRRGVWNFFRIENEHVNNVGKFRAFTTVPLPFIYDEEEEEEDKDE</sequence>
<dbReference type="PROSITE" id="PS51380">
    <property type="entry name" value="EXS"/>
    <property type="match status" value="1"/>
</dbReference>
<feature type="compositionally biased region" description="Polar residues" evidence="10">
    <location>
        <begin position="256"/>
        <end position="287"/>
    </location>
</feature>
<name>A0AAD4XUU6_9MAGN</name>
<gene>
    <name evidence="14" type="ORF">MKW98_020638</name>
</gene>
<evidence type="ECO:0000256" key="3">
    <source>
        <dbReference type="ARBA" id="ARBA00022448"/>
    </source>
</evidence>
<keyword evidence="5" id="KW-0592">Phosphate transport</keyword>
<evidence type="ECO:0000313" key="14">
    <source>
        <dbReference type="EMBL" id="KAI3957996.1"/>
    </source>
</evidence>
<evidence type="ECO:0000313" key="15">
    <source>
        <dbReference type="Proteomes" id="UP001202328"/>
    </source>
</evidence>
<feature type="compositionally biased region" description="Low complexity" evidence="10">
    <location>
        <begin position="75"/>
        <end position="97"/>
    </location>
</feature>
<evidence type="ECO:0000256" key="8">
    <source>
        <dbReference type="ARBA" id="ARBA00023136"/>
    </source>
</evidence>
<dbReference type="InterPro" id="IPR004331">
    <property type="entry name" value="SPX_dom"/>
</dbReference>
<dbReference type="PANTHER" id="PTHR10783:SF4">
    <property type="entry name" value="PHOSPHATE TRANSPORTER PHO1 HOMOLOG 3"/>
    <property type="match status" value="1"/>
</dbReference>
<feature type="transmembrane region" description="Helical" evidence="11">
    <location>
        <begin position="540"/>
        <end position="559"/>
    </location>
</feature>
<feature type="transmembrane region" description="Helical" evidence="11">
    <location>
        <begin position="723"/>
        <end position="742"/>
    </location>
</feature>
<evidence type="ECO:0000259" key="12">
    <source>
        <dbReference type="PROSITE" id="PS51380"/>
    </source>
</evidence>
<evidence type="ECO:0000256" key="10">
    <source>
        <dbReference type="SAM" id="MobiDB-lite"/>
    </source>
</evidence>
<dbReference type="Pfam" id="PF03124">
    <property type="entry name" value="EXS"/>
    <property type="match status" value="1"/>
</dbReference>
<feature type="transmembrane region" description="Helical" evidence="11">
    <location>
        <begin position="452"/>
        <end position="474"/>
    </location>
</feature>
<evidence type="ECO:0000256" key="4">
    <source>
        <dbReference type="ARBA" id="ARBA00022475"/>
    </source>
</evidence>
<evidence type="ECO:0000256" key="2">
    <source>
        <dbReference type="ARBA" id="ARBA00009665"/>
    </source>
</evidence>
<comment type="similarity">
    <text evidence="2">Belongs to the SYG1 (TC 2.A.94) family.</text>
</comment>
<proteinExistence type="inferred from homology"/>
<feature type="transmembrane region" description="Helical" evidence="11">
    <location>
        <begin position="663"/>
        <end position="680"/>
    </location>
</feature>